<dbReference type="KEGG" id="mant:BHD05_00780"/>
<dbReference type="AlphaFoldDB" id="A0A7L5AH47"/>
<protein>
    <submittedName>
        <fullName evidence="1">Uncharacterized protein</fullName>
    </submittedName>
</protein>
<sequence>MGADGFTVEMLKAELGEPKWHEATDGLWEATLDNMPLGSIEETRAYGFVVKNSRGDWLASFSVLENAMWFLHVAERATWSNR</sequence>
<dbReference type="EMBL" id="CP017146">
    <property type="protein sequence ID" value="QHO68391.1"/>
    <property type="molecule type" value="Genomic_DNA"/>
</dbReference>
<proteinExistence type="predicted"/>
<reference evidence="1 2" key="1">
    <citation type="submission" date="2016-09" db="EMBL/GenBank/DDBJ databases">
        <title>Complete genome sequence of microbes from the polar regions.</title>
        <authorList>
            <person name="Liao L."/>
            <person name="Chen B."/>
        </authorList>
    </citation>
    <scope>NUCLEOTIDE SEQUENCE [LARGE SCALE GENOMIC DNA]</scope>
    <source>
        <strain evidence="1 2">ZS314</strain>
    </source>
</reference>
<evidence type="ECO:0000313" key="1">
    <source>
        <dbReference type="EMBL" id="QHO68391.1"/>
    </source>
</evidence>
<keyword evidence="2" id="KW-1185">Reference proteome</keyword>
<evidence type="ECO:0000313" key="2">
    <source>
        <dbReference type="Proteomes" id="UP000464507"/>
    </source>
</evidence>
<name>A0A7L5AH47_9MICO</name>
<organism evidence="1 2">
    <name type="scientific">Marisediminicola antarctica</name>
    <dbReference type="NCBI Taxonomy" id="674079"/>
    <lineage>
        <taxon>Bacteria</taxon>
        <taxon>Bacillati</taxon>
        <taxon>Actinomycetota</taxon>
        <taxon>Actinomycetes</taxon>
        <taxon>Micrococcales</taxon>
        <taxon>Microbacteriaceae</taxon>
        <taxon>Marisediminicola</taxon>
    </lineage>
</organism>
<accession>A0A7L5AH47</accession>
<dbReference type="Proteomes" id="UP000464507">
    <property type="component" value="Chromosome"/>
</dbReference>
<gene>
    <name evidence="1" type="ORF">BHD05_00780</name>
</gene>